<evidence type="ECO:0000256" key="5">
    <source>
        <dbReference type="SAM" id="Phobius"/>
    </source>
</evidence>
<name>A0A1L9SUE5_9EURO</name>
<dbReference type="Proteomes" id="UP000184188">
    <property type="component" value="Unassembled WGS sequence"/>
</dbReference>
<protein>
    <recommendedName>
        <fullName evidence="6">TMEM205-like domain-containing protein</fullName>
    </recommendedName>
</protein>
<accession>A0A1L9SUE5</accession>
<dbReference type="GO" id="GO:0016020">
    <property type="term" value="C:membrane"/>
    <property type="evidence" value="ECO:0007669"/>
    <property type="project" value="UniProtKB-SubCell"/>
</dbReference>
<evidence type="ECO:0000256" key="3">
    <source>
        <dbReference type="ARBA" id="ARBA00022989"/>
    </source>
</evidence>
<evidence type="ECO:0000313" key="7">
    <source>
        <dbReference type="EMBL" id="OJJ50744.1"/>
    </source>
</evidence>
<dbReference type="InterPro" id="IPR053009">
    <property type="entry name" value="Xanthocillin_Biosynth-Assoc"/>
</dbReference>
<dbReference type="InterPro" id="IPR025423">
    <property type="entry name" value="TMEM205-like"/>
</dbReference>
<keyword evidence="8" id="KW-1185">Reference proteome</keyword>
<evidence type="ECO:0000259" key="6">
    <source>
        <dbReference type="Pfam" id="PF13664"/>
    </source>
</evidence>
<dbReference type="AlphaFoldDB" id="A0A1L9SUE5"/>
<evidence type="ECO:0000256" key="1">
    <source>
        <dbReference type="ARBA" id="ARBA00004370"/>
    </source>
</evidence>
<feature type="transmembrane region" description="Helical" evidence="5">
    <location>
        <begin position="79"/>
        <end position="97"/>
    </location>
</feature>
<dbReference type="GeneID" id="34607592"/>
<keyword evidence="3 5" id="KW-1133">Transmembrane helix</keyword>
<dbReference type="EMBL" id="KV878336">
    <property type="protein sequence ID" value="OJJ50744.1"/>
    <property type="molecule type" value="Genomic_DNA"/>
</dbReference>
<comment type="subcellular location">
    <subcellularLocation>
        <location evidence="1">Membrane</location>
    </subcellularLocation>
</comment>
<sequence>MLLQCSHLLSYGSLLGIQVFQTCVNGIVAFHSLPRPYFSVLQTAIFPVYFSLQAFLPLAVVATSLGFNKGQLLSSKSMAVVFGAGLLNLLVFRPLTYKVITEKKRQEIRDKRKSYDPPPHSPAMVALNRRFVWIHTTSILINLGGLLATMEYGIALSKRLS</sequence>
<dbReference type="Pfam" id="PF13664">
    <property type="entry name" value="DUF4149"/>
    <property type="match status" value="1"/>
</dbReference>
<feature type="transmembrane region" description="Helical" evidence="5">
    <location>
        <begin position="45"/>
        <end position="67"/>
    </location>
</feature>
<feature type="domain" description="TMEM205-like" evidence="6">
    <location>
        <begin position="9"/>
        <end position="103"/>
    </location>
</feature>
<keyword evidence="4 5" id="KW-0472">Membrane</keyword>
<dbReference type="PANTHER" id="PTHR23241:SF102">
    <property type="entry name" value="LD23009P"/>
    <property type="match status" value="1"/>
</dbReference>
<dbReference type="VEuPathDB" id="FungiDB:ASPZODRAFT_11599"/>
<keyword evidence="2 5" id="KW-0812">Transmembrane</keyword>
<dbReference type="OrthoDB" id="1641132at2759"/>
<reference evidence="8" key="1">
    <citation type="journal article" date="2017" name="Genome Biol.">
        <title>Comparative genomics reveals high biological diversity and specific adaptations in the industrially and medically important fungal genus Aspergillus.</title>
        <authorList>
            <person name="de Vries R.P."/>
            <person name="Riley R."/>
            <person name="Wiebenga A."/>
            <person name="Aguilar-Osorio G."/>
            <person name="Amillis S."/>
            <person name="Uchima C.A."/>
            <person name="Anderluh G."/>
            <person name="Asadollahi M."/>
            <person name="Askin M."/>
            <person name="Barry K."/>
            <person name="Battaglia E."/>
            <person name="Bayram O."/>
            <person name="Benocci T."/>
            <person name="Braus-Stromeyer S.A."/>
            <person name="Caldana C."/>
            <person name="Canovas D."/>
            <person name="Cerqueira G.C."/>
            <person name="Chen F."/>
            <person name="Chen W."/>
            <person name="Choi C."/>
            <person name="Clum A."/>
            <person name="Dos Santos R.A."/>
            <person name="Damasio A.R."/>
            <person name="Diallinas G."/>
            <person name="Emri T."/>
            <person name="Fekete E."/>
            <person name="Flipphi M."/>
            <person name="Freyberg S."/>
            <person name="Gallo A."/>
            <person name="Gournas C."/>
            <person name="Habgood R."/>
            <person name="Hainaut M."/>
            <person name="Harispe M.L."/>
            <person name="Henrissat B."/>
            <person name="Hilden K.S."/>
            <person name="Hope R."/>
            <person name="Hossain A."/>
            <person name="Karabika E."/>
            <person name="Karaffa L."/>
            <person name="Karanyi Z."/>
            <person name="Krasevec N."/>
            <person name="Kuo A."/>
            <person name="Kusch H."/>
            <person name="LaButti K."/>
            <person name="Lagendijk E.L."/>
            <person name="Lapidus A."/>
            <person name="Levasseur A."/>
            <person name="Lindquist E."/>
            <person name="Lipzen A."/>
            <person name="Logrieco A.F."/>
            <person name="MacCabe A."/>
            <person name="Maekelae M.R."/>
            <person name="Malavazi I."/>
            <person name="Melin P."/>
            <person name="Meyer V."/>
            <person name="Mielnichuk N."/>
            <person name="Miskei M."/>
            <person name="Molnar A.P."/>
            <person name="Mule G."/>
            <person name="Ngan C.Y."/>
            <person name="Orejas M."/>
            <person name="Orosz E."/>
            <person name="Ouedraogo J.P."/>
            <person name="Overkamp K.M."/>
            <person name="Park H.-S."/>
            <person name="Perrone G."/>
            <person name="Piumi F."/>
            <person name="Punt P.J."/>
            <person name="Ram A.F."/>
            <person name="Ramon A."/>
            <person name="Rauscher S."/>
            <person name="Record E."/>
            <person name="Riano-Pachon D.M."/>
            <person name="Robert V."/>
            <person name="Roehrig J."/>
            <person name="Ruller R."/>
            <person name="Salamov A."/>
            <person name="Salih N.S."/>
            <person name="Samson R.A."/>
            <person name="Sandor E."/>
            <person name="Sanguinetti M."/>
            <person name="Schuetze T."/>
            <person name="Sepcic K."/>
            <person name="Shelest E."/>
            <person name="Sherlock G."/>
            <person name="Sophianopoulou V."/>
            <person name="Squina F.M."/>
            <person name="Sun H."/>
            <person name="Susca A."/>
            <person name="Todd R.B."/>
            <person name="Tsang A."/>
            <person name="Unkles S.E."/>
            <person name="van de Wiele N."/>
            <person name="van Rossen-Uffink D."/>
            <person name="Oliveira J.V."/>
            <person name="Vesth T.C."/>
            <person name="Visser J."/>
            <person name="Yu J.-H."/>
            <person name="Zhou M."/>
            <person name="Andersen M.R."/>
            <person name="Archer D.B."/>
            <person name="Baker S.E."/>
            <person name="Benoit I."/>
            <person name="Brakhage A.A."/>
            <person name="Braus G.H."/>
            <person name="Fischer R."/>
            <person name="Frisvad J.C."/>
            <person name="Goldman G.H."/>
            <person name="Houbraken J."/>
            <person name="Oakley B."/>
            <person name="Pocsi I."/>
            <person name="Scazzocchio C."/>
            <person name="Seiboth B."/>
            <person name="vanKuyk P.A."/>
            <person name="Wortman J."/>
            <person name="Dyer P.S."/>
            <person name="Grigoriev I.V."/>
        </authorList>
    </citation>
    <scope>NUCLEOTIDE SEQUENCE [LARGE SCALE GENOMIC DNA]</scope>
    <source>
        <strain evidence="8">CBS 506.65</strain>
    </source>
</reference>
<evidence type="ECO:0000256" key="4">
    <source>
        <dbReference type="ARBA" id="ARBA00023136"/>
    </source>
</evidence>
<feature type="transmembrane region" description="Helical" evidence="5">
    <location>
        <begin position="132"/>
        <end position="155"/>
    </location>
</feature>
<evidence type="ECO:0000256" key="2">
    <source>
        <dbReference type="ARBA" id="ARBA00022692"/>
    </source>
</evidence>
<gene>
    <name evidence="7" type="ORF">ASPZODRAFT_11599</name>
</gene>
<feature type="transmembrane region" description="Helical" evidence="5">
    <location>
        <begin position="12"/>
        <end position="33"/>
    </location>
</feature>
<evidence type="ECO:0000313" key="8">
    <source>
        <dbReference type="Proteomes" id="UP000184188"/>
    </source>
</evidence>
<dbReference type="PANTHER" id="PTHR23241">
    <property type="entry name" value="LATE EMBRYOGENESIS ABUNDANT PLANTS LEA-RELATED"/>
    <property type="match status" value="1"/>
</dbReference>
<dbReference type="RefSeq" id="XP_022585254.1">
    <property type="nucleotide sequence ID" value="XM_022721127.1"/>
</dbReference>
<proteinExistence type="predicted"/>
<organism evidence="7 8">
    <name type="scientific">Penicilliopsis zonata CBS 506.65</name>
    <dbReference type="NCBI Taxonomy" id="1073090"/>
    <lineage>
        <taxon>Eukaryota</taxon>
        <taxon>Fungi</taxon>
        <taxon>Dikarya</taxon>
        <taxon>Ascomycota</taxon>
        <taxon>Pezizomycotina</taxon>
        <taxon>Eurotiomycetes</taxon>
        <taxon>Eurotiomycetidae</taxon>
        <taxon>Eurotiales</taxon>
        <taxon>Aspergillaceae</taxon>
        <taxon>Penicilliopsis</taxon>
    </lineage>
</organism>